<dbReference type="Proteomes" id="UP000225706">
    <property type="component" value="Unassembled WGS sequence"/>
</dbReference>
<evidence type="ECO:0000313" key="3">
    <source>
        <dbReference type="Proteomes" id="UP000225706"/>
    </source>
</evidence>
<dbReference type="GO" id="GO:0016192">
    <property type="term" value="P:vesicle-mediated transport"/>
    <property type="evidence" value="ECO:0007669"/>
    <property type="project" value="InterPro"/>
</dbReference>
<protein>
    <submittedName>
        <fullName evidence="2">Sec1 family domain-containing protein 2</fullName>
    </submittedName>
</protein>
<dbReference type="InterPro" id="IPR001619">
    <property type="entry name" value="Sec1-like"/>
</dbReference>
<dbReference type="Pfam" id="PF00995">
    <property type="entry name" value="Sec1"/>
    <property type="match status" value="1"/>
</dbReference>
<sequence>MAAKSALERGLTTVWQKLLTVVNNALVYLDSRTAEWIHWCGNLQDLIDAGALNVCDISFGRGGNESETKAVFVIGTLLQSESLDLIRTIVESSDFQHCTILCTVPENVHCFARHMEIGEISPFGELSQKLREWMGNMYATVDVHYLPLFPAVVCPGLFITPVFSTFFPLLPSDVPRLQKFLRSMGDKRVFNSLNDFEVTFLPHNLQLKVKMFAFGLNSLFELLEVSEDCYGVGYLSKAIATELANLPAARTRRKSLSSRGSLILIDRTLDLVGPASHTFDTLADRIIQLLPRLPQHTSDVAVDMSPLCSPGSSTPHTVAPGCLAHPRDPPTQALLCSMITKRQKESLMDLSRQLQDALTKESLIQKNKSVQNKITTEQLMSMSEHFRGQPKCLQRHGALLQLVRATITALKNEHIPQMEHLQAIEKGLVLHIGEHGPQSALSEVISALQSDSRQRFVVVEDILLVLVFLYSLTGGQDCFNSPMEEEQIKNVLVNSILSGEVKCSSEQFLGSELSEKTVRSRISDAFEKVRGVSLAREELQMFRNVFQKGTALKPAQYYPLVKQIIEGIFSPESPELPDIEFKSHGFKDLIKTGFSLFMNVSKPRPNDHPLLVLFIVGGITCSEVHQIREAFAAYHPNTQLLIGSTRLMKGEDLFEEVFLQDNLFPALH</sequence>
<dbReference type="SUPFAM" id="SSF56815">
    <property type="entry name" value="Sec1/munc18-like (SM) proteins"/>
    <property type="match status" value="1"/>
</dbReference>
<dbReference type="EMBL" id="LSMT01000441">
    <property type="protein sequence ID" value="PFX17931.1"/>
    <property type="molecule type" value="Genomic_DNA"/>
</dbReference>
<reference evidence="3" key="1">
    <citation type="journal article" date="2017" name="bioRxiv">
        <title>Comparative analysis of the genomes of Stylophora pistillata and Acropora digitifera provides evidence for extensive differences between species of corals.</title>
        <authorList>
            <person name="Voolstra C.R."/>
            <person name="Li Y."/>
            <person name="Liew Y.J."/>
            <person name="Baumgarten S."/>
            <person name="Zoccola D."/>
            <person name="Flot J.-F."/>
            <person name="Tambutte S."/>
            <person name="Allemand D."/>
            <person name="Aranda M."/>
        </authorList>
    </citation>
    <scope>NUCLEOTIDE SEQUENCE [LARGE SCALE GENOMIC DNA]</scope>
</reference>
<name>A0A2B4RJY2_STYPI</name>
<dbReference type="Gene3D" id="3.40.50.1910">
    <property type="match status" value="1"/>
</dbReference>
<dbReference type="AlphaFoldDB" id="A0A2B4RJY2"/>
<dbReference type="InterPro" id="IPR027482">
    <property type="entry name" value="Sec1-like_dom2"/>
</dbReference>
<keyword evidence="3" id="KW-1185">Reference proteome</keyword>
<dbReference type="STRING" id="50429.A0A2B4RJY2"/>
<gene>
    <name evidence="2" type="primary">SCFD2</name>
    <name evidence="2" type="ORF">AWC38_SpisGene17725</name>
</gene>
<comment type="caution">
    <text evidence="2">The sequence shown here is derived from an EMBL/GenBank/DDBJ whole genome shotgun (WGS) entry which is preliminary data.</text>
</comment>
<accession>A0A2B4RJY2</accession>
<organism evidence="2 3">
    <name type="scientific">Stylophora pistillata</name>
    <name type="common">Smooth cauliflower coral</name>
    <dbReference type="NCBI Taxonomy" id="50429"/>
    <lineage>
        <taxon>Eukaryota</taxon>
        <taxon>Metazoa</taxon>
        <taxon>Cnidaria</taxon>
        <taxon>Anthozoa</taxon>
        <taxon>Hexacorallia</taxon>
        <taxon>Scleractinia</taxon>
        <taxon>Astrocoeniina</taxon>
        <taxon>Pocilloporidae</taxon>
        <taxon>Stylophora</taxon>
    </lineage>
</organism>
<dbReference type="OrthoDB" id="549905at2759"/>
<evidence type="ECO:0000313" key="2">
    <source>
        <dbReference type="EMBL" id="PFX17931.1"/>
    </source>
</evidence>
<dbReference type="PANTHER" id="PTHR11679">
    <property type="entry name" value="VESICLE PROTEIN SORTING-ASSOCIATED"/>
    <property type="match status" value="1"/>
</dbReference>
<evidence type="ECO:0000256" key="1">
    <source>
        <dbReference type="ARBA" id="ARBA00009884"/>
    </source>
</evidence>
<proteinExistence type="inferred from homology"/>
<dbReference type="InterPro" id="IPR036045">
    <property type="entry name" value="Sec1-like_sf"/>
</dbReference>
<comment type="similarity">
    <text evidence="1">Belongs to the STXBP/unc-18/SEC1 family.</text>
</comment>